<organism evidence="4 5">
    <name type="scientific">Rhodobacter flavimaris</name>
    <dbReference type="NCBI Taxonomy" id="2907145"/>
    <lineage>
        <taxon>Bacteria</taxon>
        <taxon>Pseudomonadati</taxon>
        <taxon>Pseudomonadota</taxon>
        <taxon>Alphaproteobacteria</taxon>
        <taxon>Rhodobacterales</taxon>
        <taxon>Rhodobacter group</taxon>
        <taxon>Rhodobacter</taxon>
    </lineage>
</organism>
<feature type="domain" description="Methyltransferase type 11" evidence="3">
    <location>
        <begin position="69"/>
        <end position="117"/>
    </location>
</feature>
<evidence type="ECO:0000256" key="2">
    <source>
        <dbReference type="ARBA" id="ARBA00022679"/>
    </source>
</evidence>
<proteinExistence type="predicted"/>
<dbReference type="InterPro" id="IPR013216">
    <property type="entry name" value="Methyltransf_11"/>
</dbReference>
<dbReference type="Pfam" id="PF08241">
    <property type="entry name" value="Methyltransf_11"/>
    <property type="match status" value="1"/>
</dbReference>
<accession>A0ABS8YXP0</accession>
<comment type="caution">
    <text evidence="4">The sequence shown here is derived from an EMBL/GenBank/DDBJ whole genome shotgun (WGS) entry which is preliminary data.</text>
</comment>
<name>A0ABS8YXP0_9RHOB</name>
<keyword evidence="1 4" id="KW-0489">Methyltransferase</keyword>
<sequence>MSTPPKLTDRAALLRNRDRAKRQGPELFLHEDAAIELQERLNEVNRTFTQPAIVTNFPDPWRAVLPGAKIVADDEMLDLEPGGHDLVVHAMCLHWANDPVGQIVQAARALRPDGLFIAVAFGGQTLHELRAVLAEAEASVTGGLSPRILPMGEIRDLGALLQRGGLALPVADSVQRKVTYADPLRLLRDLRAMGEGNALDARLRRFTPRKVMLDALRRYTENFAEPEGRVRATFDMVWLTGWKPHESQQKPLRPGSAIQRLADALNTCELPTGEKPPK</sequence>
<dbReference type="InterPro" id="IPR029063">
    <property type="entry name" value="SAM-dependent_MTases_sf"/>
</dbReference>
<evidence type="ECO:0000313" key="4">
    <source>
        <dbReference type="EMBL" id="MCE5973211.1"/>
    </source>
</evidence>
<evidence type="ECO:0000256" key="1">
    <source>
        <dbReference type="ARBA" id="ARBA00022603"/>
    </source>
</evidence>
<dbReference type="Proteomes" id="UP001521181">
    <property type="component" value="Unassembled WGS sequence"/>
</dbReference>
<dbReference type="GO" id="GO:0032259">
    <property type="term" value="P:methylation"/>
    <property type="evidence" value="ECO:0007669"/>
    <property type="project" value="UniProtKB-KW"/>
</dbReference>
<dbReference type="RefSeq" id="WP_233676215.1">
    <property type="nucleotide sequence ID" value="NZ_JAJUOS010000004.1"/>
</dbReference>
<dbReference type="EMBL" id="JAJUOS010000004">
    <property type="protein sequence ID" value="MCE5973211.1"/>
    <property type="molecule type" value="Genomic_DNA"/>
</dbReference>
<dbReference type="GO" id="GO:0008168">
    <property type="term" value="F:methyltransferase activity"/>
    <property type="evidence" value="ECO:0007669"/>
    <property type="project" value="UniProtKB-KW"/>
</dbReference>
<protein>
    <submittedName>
        <fullName evidence="4">Methyltransferase domain-containing protein</fullName>
    </submittedName>
</protein>
<keyword evidence="2" id="KW-0808">Transferase</keyword>
<evidence type="ECO:0000313" key="5">
    <source>
        <dbReference type="Proteomes" id="UP001521181"/>
    </source>
</evidence>
<dbReference type="PANTHER" id="PTHR13090">
    <property type="entry name" value="ARGININE-HYDROXYLASE NDUFAF5, MITOCHONDRIAL"/>
    <property type="match status" value="1"/>
</dbReference>
<dbReference type="InterPro" id="IPR050602">
    <property type="entry name" value="Malonyl-ACP_OMT"/>
</dbReference>
<keyword evidence="5" id="KW-1185">Reference proteome</keyword>
<reference evidence="4 5" key="1">
    <citation type="submission" date="2021-12" db="EMBL/GenBank/DDBJ databases">
        <title>Sinirhodobacter sp. WL0062 is a bacterium isolated from seawater.</title>
        <authorList>
            <person name="Wang L."/>
            <person name="He W."/>
            <person name="Zhang D.-F."/>
        </authorList>
    </citation>
    <scope>NUCLEOTIDE SEQUENCE [LARGE SCALE GENOMIC DNA]</scope>
    <source>
        <strain evidence="4 5">WL0062</strain>
    </source>
</reference>
<gene>
    <name evidence="4" type="ORF">LZA78_06950</name>
</gene>
<dbReference type="SUPFAM" id="SSF53335">
    <property type="entry name" value="S-adenosyl-L-methionine-dependent methyltransferases"/>
    <property type="match status" value="1"/>
</dbReference>
<evidence type="ECO:0000259" key="3">
    <source>
        <dbReference type="Pfam" id="PF08241"/>
    </source>
</evidence>
<dbReference type="PANTHER" id="PTHR13090:SF1">
    <property type="entry name" value="ARGININE-HYDROXYLASE NDUFAF5, MITOCHONDRIAL"/>
    <property type="match status" value="1"/>
</dbReference>
<dbReference type="Gene3D" id="3.40.50.150">
    <property type="entry name" value="Vaccinia Virus protein VP39"/>
    <property type="match status" value="1"/>
</dbReference>